<protein>
    <submittedName>
        <fullName evidence="2">Uncharacterized protein</fullName>
    </submittedName>
</protein>
<dbReference type="EMBL" id="FXUI01000016">
    <property type="protein sequence ID" value="SMP81104.1"/>
    <property type="molecule type" value="Genomic_DNA"/>
</dbReference>
<evidence type="ECO:0000313" key="3">
    <source>
        <dbReference type="Proteomes" id="UP001157910"/>
    </source>
</evidence>
<accession>A0ABY1QWH7</accession>
<sequence length="359" mass="38541">MGFRKVSAWAASVLYVMLVHTSQAAEVTSYTTRGGTHLIFVIGDIVSGDDERFKGEASKYSDATVVLESDGGKTVTAIEMGETIRLKGYSTAVVNGSQCNSACALIWLAGAPRALSRSARVGFHATYTDAEGKRSESGVGNAIVGRYLTLLNIPVKALVYATSAPPSSLNWVTASNATAVGIDVKIIDDIELDDASSSRSTSSAETEKDTSLWGKTGSWSTAIDHTLSDACFLLSGFSDGTYFRIGFNPPDGSYLMILNSAWASLREGQTFKLSIQFDTEGAWGVPVSVIMMGDKPTLMARFTDNSFWAEFIRANAVTINRDSRRVTKLNLLNSAAAFKSLIACQRAQKGALQKDPFQD</sequence>
<feature type="chain" id="PRO_5047507696" evidence="1">
    <location>
        <begin position="25"/>
        <end position="359"/>
    </location>
</feature>
<feature type="signal peptide" evidence="1">
    <location>
        <begin position="1"/>
        <end position="24"/>
    </location>
</feature>
<dbReference type="SUPFAM" id="SSF52096">
    <property type="entry name" value="ClpP/crotonase"/>
    <property type="match status" value="1"/>
</dbReference>
<dbReference type="Gene3D" id="3.90.226.10">
    <property type="entry name" value="2-enoyl-CoA Hydratase, Chain A, domain 1"/>
    <property type="match status" value="1"/>
</dbReference>
<reference evidence="2 3" key="1">
    <citation type="submission" date="2017-05" db="EMBL/GenBank/DDBJ databases">
        <authorList>
            <person name="Varghese N."/>
            <person name="Submissions S."/>
        </authorList>
    </citation>
    <scope>NUCLEOTIDE SEQUENCE [LARGE SCALE GENOMIC DNA]</scope>
    <source>
        <strain evidence="2 3">SM16</strain>
    </source>
</reference>
<comment type="caution">
    <text evidence="2">The sequence shown here is derived from an EMBL/GenBank/DDBJ whole genome shotgun (WGS) entry which is preliminary data.</text>
</comment>
<proteinExistence type="predicted"/>
<keyword evidence="3" id="KW-1185">Reference proteome</keyword>
<evidence type="ECO:0000256" key="1">
    <source>
        <dbReference type="SAM" id="SignalP"/>
    </source>
</evidence>
<organism evidence="2 3">
    <name type="scientific">Novosphingobium panipatense</name>
    <dbReference type="NCBI Taxonomy" id="428991"/>
    <lineage>
        <taxon>Bacteria</taxon>
        <taxon>Pseudomonadati</taxon>
        <taxon>Pseudomonadota</taxon>
        <taxon>Alphaproteobacteria</taxon>
        <taxon>Sphingomonadales</taxon>
        <taxon>Sphingomonadaceae</taxon>
        <taxon>Novosphingobium</taxon>
    </lineage>
</organism>
<name>A0ABY1QWH7_9SPHN</name>
<evidence type="ECO:0000313" key="2">
    <source>
        <dbReference type="EMBL" id="SMP81104.1"/>
    </source>
</evidence>
<dbReference type="Proteomes" id="UP001157910">
    <property type="component" value="Unassembled WGS sequence"/>
</dbReference>
<dbReference type="InterPro" id="IPR029045">
    <property type="entry name" value="ClpP/crotonase-like_dom_sf"/>
</dbReference>
<gene>
    <name evidence="2" type="ORF">SAMN06296065_11622</name>
</gene>
<keyword evidence="1" id="KW-0732">Signal</keyword>